<dbReference type="PRINTS" id="PR00328">
    <property type="entry name" value="SAR1GTPBP"/>
</dbReference>
<dbReference type="Proteomes" id="UP000008311">
    <property type="component" value="Unassembled WGS sequence"/>
</dbReference>
<dbReference type="NCBIfam" id="TIGR00231">
    <property type="entry name" value="small_GTP"/>
    <property type="match status" value="1"/>
</dbReference>
<keyword evidence="3" id="KW-0813">Transport</keyword>
<dbReference type="SUPFAM" id="SSF103511">
    <property type="entry name" value="Chlorophyll a-b binding protein"/>
    <property type="match status" value="1"/>
</dbReference>
<dbReference type="FunFam" id="3.40.50.300:FF:003500">
    <property type="entry name" value="ADP-ribosylation factor 1"/>
    <property type="match status" value="1"/>
</dbReference>
<keyword evidence="6" id="KW-0931">ER-Golgi transport</keyword>
<evidence type="ECO:0000256" key="7">
    <source>
        <dbReference type="ARBA" id="ARBA00022927"/>
    </source>
</evidence>
<feature type="binding site" evidence="11">
    <location>
        <begin position="313"/>
        <end position="316"/>
    </location>
    <ligand>
        <name>GTP</name>
        <dbReference type="ChEBI" id="CHEBI:37565"/>
    </ligand>
</feature>
<keyword evidence="9 11" id="KW-0342">GTP-binding</keyword>
<dbReference type="GO" id="GO:0046872">
    <property type="term" value="F:metal ion binding"/>
    <property type="evidence" value="ECO:0007669"/>
    <property type="project" value="UniProtKB-KW"/>
</dbReference>
<evidence type="ECO:0000256" key="10">
    <source>
        <dbReference type="ARBA" id="ARBA00023288"/>
    </source>
</evidence>
<evidence type="ECO:0000256" key="12">
    <source>
        <dbReference type="PIRSR" id="PIRSR606689-2"/>
    </source>
</evidence>
<evidence type="ECO:0000256" key="3">
    <source>
        <dbReference type="ARBA" id="ARBA00022448"/>
    </source>
</evidence>
<dbReference type="SMART" id="SM00177">
    <property type="entry name" value="ARF"/>
    <property type="match status" value="1"/>
</dbReference>
<dbReference type="GO" id="GO:0006886">
    <property type="term" value="P:intracellular protein transport"/>
    <property type="evidence" value="ECO:0000318"/>
    <property type="project" value="GO_Central"/>
</dbReference>
<evidence type="ECO:0000256" key="6">
    <source>
        <dbReference type="ARBA" id="ARBA00022892"/>
    </source>
</evidence>
<keyword evidence="4" id="KW-0519">Myristate</keyword>
<dbReference type="GO" id="GO:0003924">
    <property type="term" value="F:GTPase activity"/>
    <property type="evidence" value="ECO:0007669"/>
    <property type="project" value="InterPro"/>
</dbReference>
<comment type="subcellular location">
    <subcellularLocation>
        <location evidence="1">Golgi apparatus</location>
    </subcellularLocation>
</comment>
<evidence type="ECO:0000256" key="5">
    <source>
        <dbReference type="ARBA" id="ARBA00022741"/>
    </source>
</evidence>
<keyword evidence="7" id="KW-0653">Protein transport</keyword>
<dbReference type="InterPro" id="IPR005225">
    <property type="entry name" value="Small_GTP-bd"/>
</dbReference>
<dbReference type="STRING" id="3988.B9RYA5"/>
<evidence type="ECO:0000256" key="9">
    <source>
        <dbReference type="ARBA" id="ARBA00023134"/>
    </source>
</evidence>
<feature type="binding site" evidence="11">
    <location>
        <begin position="211"/>
        <end position="218"/>
    </location>
    <ligand>
        <name>GTP</name>
        <dbReference type="ChEBI" id="CHEBI:37565"/>
    </ligand>
</feature>
<keyword evidence="10" id="KW-0449">Lipoprotein</keyword>
<feature type="binding site" evidence="11">
    <location>
        <position position="257"/>
    </location>
    <ligand>
        <name>GTP</name>
        <dbReference type="ChEBI" id="CHEBI:37565"/>
    </ligand>
</feature>
<evidence type="ECO:0000256" key="4">
    <source>
        <dbReference type="ARBA" id="ARBA00022707"/>
    </source>
</evidence>
<name>B9RYA5_RICCO</name>
<reference evidence="14" key="1">
    <citation type="journal article" date="2010" name="Nat. Biotechnol.">
        <title>Draft genome sequence of the oilseed species Ricinus communis.</title>
        <authorList>
            <person name="Chan A.P."/>
            <person name="Crabtree J."/>
            <person name="Zhao Q."/>
            <person name="Lorenzi H."/>
            <person name="Orvis J."/>
            <person name="Puiu D."/>
            <person name="Melake-Berhan A."/>
            <person name="Jones K.M."/>
            <person name="Redman J."/>
            <person name="Chen G."/>
            <person name="Cahoon E.B."/>
            <person name="Gedil M."/>
            <person name="Stanke M."/>
            <person name="Haas B.J."/>
            <person name="Wortman J.R."/>
            <person name="Fraser-Liggett C.M."/>
            <person name="Ravel J."/>
            <person name="Rabinowicz P.D."/>
        </authorList>
    </citation>
    <scope>NUCLEOTIDE SEQUENCE [LARGE SCALE GENOMIC DNA]</scope>
    <source>
        <strain evidence="14">cv. Hale</strain>
    </source>
</reference>
<proteinExistence type="inferred from homology"/>
<feature type="binding site" evidence="12">
    <location>
        <position position="218"/>
    </location>
    <ligand>
        <name>Mg(2+)</name>
        <dbReference type="ChEBI" id="CHEBI:18420"/>
    </ligand>
</feature>
<dbReference type="GO" id="GO:0005794">
    <property type="term" value="C:Golgi apparatus"/>
    <property type="evidence" value="ECO:0007669"/>
    <property type="project" value="UniProtKB-SubCell"/>
</dbReference>
<organism evidence="13 14">
    <name type="scientific">Ricinus communis</name>
    <name type="common">Castor bean</name>
    <dbReference type="NCBI Taxonomy" id="3988"/>
    <lineage>
        <taxon>Eukaryota</taxon>
        <taxon>Viridiplantae</taxon>
        <taxon>Streptophyta</taxon>
        <taxon>Embryophyta</taxon>
        <taxon>Tracheophyta</taxon>
        <taxon>Spermatophyta</taxon>
        <taxon>Magnoliopsida</taxon>
        <taxon>eudicotyledons</taxon>
        <taxon>Gunneridae</taxon>
        <taxon>Pentapetalae</taxon>
        <taxon>rosids</taxon>
        <taxon>fabids</taxon>
        <taxon>Malpighiales</taxon>
        <taxon>Euphorbiaceae</taxon>
        <taxon>Acalyphoideae</taxon>
        <taxon>Acalypheae</taxon>
        <taxon>Ricinus</taxon>
    </lineage>
</organism>
<accession>B9RYA5</accession>
<evidence type="ECO:0000256" key="2">
    <source>
        <dbReference type="ARBA" id="ARBA00010290"/>
    </source>
</evidence>
<dbReference type="InterPro" id="IPR027417">
    <property type="entry name" value="P-loop_NTPase"/>
</dbReference>
<evidence type="ECO:0000313" key="14">
    <source>
        <dbReference type="Proteomes" id="UP000008311"/>
    </source>
</evidence>
<gene>
    <name evidence="13" type="ORF">RCOM_0811590</name>
</gene>
<dbReference type="Gene3D" id="3.40.50.300">
    <property type="entry name" value="P-loop containing nucleotide triphosphate hydrolases"/>
    <property type="match status" value="1"/>
</dbReference>
<dbReference type="InterPro" id="IPR024156">
    <property type="entry name" value="Small_GTPase_ARF"/>
</dbReference>
<dbReference type="SMART" id="SM00178">
    <property type="entry name" value="SAR"/>
    <property type="match status" value="1"/>
</dbReference>
<dbReference type="SUPFAM" id="SSF52540">
    <property type="entry name" value="P-loop containing nucleoside triphosphate hydrolases"/>
    <property type="match status" value="1"/>
</dbReference>
<evidence type="ECO:0000313" key="13">
    <source>
        <dbReference type="EMBL" id="EEF43614.1"/>
    </source>
</evidence>
<dbReference type="CDD" id="cd04150">
    <property type="entry name" value="Arf1_5_like"/>
    <property type="match status" value="1"/>
</dbReference>
<evidence type="ECO:0000256" key="11">
    <source>
        <dbReference type="PIRSR" id="PIRSR606689-1"/>
    </source>
</evidence>
<dbReference type="GO" id="GO:0005525">
    <property type="term" value="F:GTP binding"/>
    <property type="evidence" value="ECO:0000318"/>
    <property type="project" value="GO_Central"/>
</dbReference>
<dbReference type="AlphaFoldDB" id="B9RYA5"/>
<keyword evidence="12" id="KW-0460">Magnesium</keyword>
<dbReference type="Pfam" id="PF00025">
    <property type="entry name" value="Arf"/>
    <property type="match status" value="1"/>
</dbReference>
<sequence length="376" mass="41752">MAVVSQLSASLSLSIRDVCGVSSARTHAISRLPTSSFAPIRTTFATGSPLLISRTSPQRKSASKTALVSIRCEQSTQDNSLDVWLGRLAMVGFAAAISVEIATGKGLLENFGLTSPLPTVALAVTGLPLSCESALLPDIYLKRKGCHPLLIFQQFISDRSCSFYIYKTLNAYSSEITEVSFFLTDYGMGTIISRLAKRFLSKSKVRVLMVGLDDSGKTTILYKLKLGEIVTTIPTIGFNVEIVEYKNISFSIWDVGGQQKIRPLWRHYFQKVEGLIFVSDSSDRERISEARNELHRILGDDELKDATLLVFANKQDSTNAMHVNEIADKLGLHALSQRRWYRQSCSATLGNGLYEGLNWLSQTNPHFDARKYRHIN</sequence>
<dbReference type="GO" id="GO:0016192">
    <property type="term" value="P:vesicle-mediated transport"/>
    <property type="evidence" value="ECO:0000318"/>
    <property type="project" value="GO_Central"/>
</dbReference>
<dbReference type="PROSITE" id="PS51417">
    <property type="entry name" value="ARF"/>
    <property type="match status" value="1"/>
</dbReference>
<keyword evidence="12" id="KW-0479">Metal-binding</keyword>
<dbReference type="InParanoid" id="B9RYA5"/>
<feature type="binding site" evidence="12">
    <location>
        <position position="235"/>
    </location>
    <ligand>
        <name>Mg(2+)</name>
        <dbReference type="ChEBI" id="CHEBI:18420"/>
    </ligand>
</feature>
<keyword evidence="14" id="KW-1185">Reference proteome</keyword>
<keyword evidence="8" id="KW-0333">Golgi apparatus</keyword>
<evidence type="ECO:0000256" key="8">
    <source>
        <dbReference type="ARBA" id="ARBA00023034"/>
    </source>
</evidence>
<dbReference type="eggNOG" id="KOG0070">
    <property type="taxonomic scope" value="Eukaryota"/>
</dbReference>
<dbReference type="InterPro" id="IPR045872">
    <property type="entry name" value="Arf1-5-like"/>
</dbReference>
<keyword evidence="5 11" id="KW-0547">Nucleotide-binding</keyword>
<dbReference type="PANTHER" id="PTHR11711">
    <property type="entry name" value="ADP RIBOSYLATION FACTOR-RELATED"/>
    <property type="match status" value="1"/>
</dbReference>
<dbReference type="GO" id="GO:0005737">
    <property type="term" value="C:cytoplasm"/>
    <property type="evidence" value="ECO:0000318"/>
    <property type="project" value="GO_Central"/>
</dbReference>
<dbReference type="EMBL" id="EQ973830">
    <property type="protein sequence ID" value="EEF43614.1"/>
    <property type="molecule type" value="Genomic_DNA"/>
</dbReference>
<protein>
    <submittedName>
        <fullName evidence="13">ADP-ribosylation factor, arf, putative</fullName>
    </submittedName>
</protein>
<dbReference type="GO" id="GO:0016004">
    <property type="term" value="F:phospholipase activator activity"/>
    <property type="evidence" value="ECO:0007669"/>
    <property type="project" value="UniProtKB-ARBA"/>
</dbReference>
<evidence type="ECO:0000256" key="1">
    <source>
        <dbReference type="ARBA" id="ARBA00004555"/>
    </source>
</evidence>
<dbReference type="InterPro" id="IPR006689">
    <property type="entry name" value="Small_GTPase_ARF/SAR"/>
</dbReference>
<comment type="similarity">
    <text evidence="2">Belongs to the small GTPase superfamily. Arf family.</text>
</comment>